<dbReference type="InterPro" id="IPR003593">
    <property type="entry name" value="AAA+_ATPase"/>
</dbReference>
<keyword evidence="6" id="KW-1185">Reference proteome</keyword>
<dbReference type="InterPro" id="IPR017871">
    <property type="entry name" value="ABC_transporter-like_CS"/>
</dbReference>
<keyword evidence="1" id="KW-0813">Transport</keyword>
<dbReference type="SUPFAM" id="SSF52540">
    <property type="entry name" value="P-loop containing nucleoside triphosphate hydrolases"/>
    <property type="match status" value="1"/>
</dbReference>
<dbReference type="Gene3D" id="3.40.50.300">
    <property type="entry name" value="P-loop containing nucleotide triphosphate hydrolases"/>
    <property type="match status" value="1"/>
</dbReference>
<reference evidence="5 6" key="1">
    <citation type="submission" date="2019-07" db="EMBL/GenBank/DDBJ databases">
        <title>Whole genome shotgun sequence of Marinococcus halophilus NBRC 102359.</title>
        <authorList>
            <person name="Hosoyama A."/>
            <person name="Uohara A."/>
            <person name="Ohji S."/>
            <person name="Ichikawa N."/>
        </authorList>
    </citation>
    <scope>NUCLEOTIDE SEQUENCE [LARGE SCALE GENOMIC DNA]</scope>
    <source>
        <strain evidence="5 6">NBRC 102359</strain>
    </source>
</reference>
<evidence type="ECO:0000256" key="2">
    <source>
        <dbReference type="ARBA" id="ARBA00022741"/>
    </source>
</evidence>
<protein>
    <submittedName>
        <fullName evidence="5">ABC transporter ATP-binding protein</fullName>
    </submittedName>
</protein>
<dbReference type="GO" id="GO:0016887">
    <property type="term" value="F:ATP hydrolysis activity"/>
    <property type="evidence" value="ECO:0007669"/>
    <property type="project" value="InterPro"/>
</dbReference>
<dbReference type="Pfam" id="PF00005">
    <property type="entry name" value="ABC_tran"/>
    <property type="match status" value="1"/>
</dbReference>
<dbReference type="PROSITE" id="PS00211">
    <property type="entry name" value="ABC_TRANSPORTER_1"/>
    <property type="match status" value="1"/>
</dbReference>
<dbReference type="PANTHER" id="PTHR43423:SF1">
    <property type="entry name" value="ABC TRANSPORTER I FAMILY MEMBER 17"/>
    <property type="match status" value="1"/>
</dbReference>
<evidence type="ECO:0000256" key="3">
    <source>
        <dbReference type="ARBA" id="ARBA00022840"/>
    </source>
</evidence>
<evidence type="ECO:0000256" key="1">
    <source>
        <dbReference type="ARBA" id="ARBA00022448"/>
    </source>
</evidence>
<dbReference type="InterPro" id="IPR003439">
    <property type="entry name" value="ABC_transporter-like_ATP-bd"/>
</dbReference>
<keyword evidence="3 5" id="KW-0067">ATP-binding</keyword>
<sequence>MFQLDNVKYKNIINTKQLTIPADTITAVTGPSGSGKSTLLRLLNYLVSPDSGTVSYHGKPFSAWEPTELRRQVMMLPQQPVLFGETVAENLQAGRLFSGREEVSEEKLTAAAQQCMLNKQLSDSAENLSGGEQQRLSLARLLLAGPDVYLLDEPTSALDEDMEWNVMERFLAEARRAAKGVIFVSHAAAMADHFADHTIQSDSFTRGGGLKP</sequence>
<feature type="domain" description="ABC transporter" evidence="4">
    <location>
        <begin position="2"/>
        <end position="210"/>
    </location>
</feature>
<proteinExistence type="predicted"/>
<gene>
    <name evidence="5" type="ORF">MHA01_18100</name>
</gene>
<name>A0A510Y6E7_MARHA</name>
<comment type="caution">
    <text evidence="5">The sequence shown here is derived from an EMBL/GenBank/DDBJ whole genome shotgun (WGS) entry which is preliminary data.</text>
</comment>
<accession>A0A510Y6E7</accession>
<dbReference type="STRING" id="1371.GCA_900166605_00240"/>
<dbReference type="RefSeq" id="WP_079474594.1">
    <property type="nucleotide sequence ID" value="NZ_BJUN01000009.1"/>
</dbReference>
<dbReference type="AlphaFoldDB" id="A0A510Y6E7"/>
<dbReference type="GO" id="GO:0005524">
    <property type="term" value="F:ATP binding"/>
    <property type="evidence" value="ECO:0007669"/>
    <property type="project" value="UniProtKB-KW"/>
</dbReference>
<dbReference type="EMBL" id="BJUN01000009">
    <property type="protein sequence ID" value="GEK58905.1"/>
    <property type="molecule type" value="Genomic_DNA"/>
</dbReference>
<dbReference type="InterPro" id="IPR027417">
    <property type="entry name" value="P-loop_NTPase"/>
</dbReference>
<organism evidence="5 6">
    <name type="scientific">Marinococcus halophilus</name>
    <dbReference type="NCBI Taxonomy" id="1371"/>
    <lineage>
        <taxon>Bacteria</taxon>
        <taxon>Bacillati</taxon>
        <taxon>Bacillota</taxon>
        <taxon>Bacilli</taxon>
        <taxon>Bacillales</taxon>
        <taxon>Bacillaceae</taxon>
        <taxon>Marinococcus</taxon>
    </lineage>
</organism>
<dbReference type="PROSITE" id="PS50893">
    <property type="entry name" value="ABC_TRANSPORTER_2"/>
    <property type="match status" value="1"/>
</dbReference>
<dbReference type="OrthoDB" id="9785080at2"/>
<evidence type="ECO:0000259" key="4">
    <source>
        <dbReference type="PROSITE" id="PS50893"/>
    </source>
</evidence>
<dbReference type="Proteomes" id="UP000321051">
    <property type="component" value="Unassembled WGS sequence"/>
</dbReference>
<dbReference type="SMART" id="SM00382">
    <property type="entry name" value="AAA"/>
    <property type="match status" value="1"/>
</dbReference>
<evidence type="ECO:0000313" key="6">
    <source>
        <dbReference type="Proteomes" id="UP000321051"/>
    </source>
</evidence>
<dbReference type="PANTHER" id="PTHR43423">
    <property type="entry name" value="ABC TRANSPORTER I FAMILY MEMBER 17"/>
    <property type="match status" value="1"/>
</dbReference>
<evidence type="ECO:0000313" key="5">
    <source>
        <dbReference type="EMBL" id="GEK58905.1"/>
    </source>
</evidence>
<keyword evidence="2" id="KW-0547">Nucleotide-binding</keyword>